<evidence type="ECO:0000313" key="2">
    <source>
        <dbReference type="EMBL" id="KAF5702113.1"/>
    </source>
</evidence>
<proteinExistence type="predicted"/>
<name>A0A8H5XXR5_9HYPO</name>
<sequence>MSDNQPSSNNSDLNMIAISTVAARLALDIRGPASQESMDRVVPRLRFLGTKERPSSIDQEFLRIWNDSQTKKDLDDYDPAVTTEASEGLKIVYRLRYRPTPPPGMEASHVVYTPKFSRLFAELAVHPCWEGNPKLLVMAIQYTVKVRVDDRSLWPVIDALPDHVYNCPALDAVFEMFYDHEGEIVAPASLQQMHLQARDALTEAAPCEFSDFLVFLGQIARIYPSSDYSQTYLGLETLPVTTKDLQILTQAVKRFDWDNIDWTDTPMAVFEEFERKGGLSDDQWPRNNRELKRFMRRALMCSYQTVAIWRDVSETSIPPEETPSDNEVLPGDESGFESD</sequence>
<keyword evidence="3" id="KW-1185">Reference proteome</keyword>
<gene>
    <name evidence="2" type="ORF">FMUND_13608</name>
</gene>
<reference evidence="2 3" key="1">
    <citation type="submission" date="2020-05" db="EMBL/GenBank/DDBJ databases">
        <title>Identification and distribution of gene clusters putatively required for synthesis of sphingolipid metabolism inhibitors in phylogenetically diverse species of the filamentous fungus Fusarium.</title>
        <authorList>
            <person name="Kim H.-S."/>
            <person name="Busman M."/>
            <person name="Brown D.W."/>
            <person name="Divon H."/>
            <person name="Uhlig S."/>
            <person name="Proctor R.H."/>
        </authorList>
    </citation>
    <scope>NUCLEOTIDE SEQUENCE [LARGE SCALE GENOMIC DNA]</scope>
    <source>
        <strain evidence="2 3">NRRL 66235</strain>
    </source>
</reference>
<evidence type="ECO:0000256" key="1">
    <source>
        <dbReference type="SAM" id="MobiDB-lite"/>
    </source>
</evidence>
<organism evidence="2 3">
    <name type="scientific">Fusarium mundagurra</name>
    <dbReference type="NCBI Taxonomy" id="1567541"/>
    <lineage>
        <taxon>Eukaryota</taxon>
        <taxon>Fungi</taxon>
        <taxon>Dikarya</taxon>
        <taxon>Ascomycota</taxon>
        <taxon>Pezizomycotina</taxon>
        <taxon>Sordariomycetes</taxon>
        <taxon>Hypocreomycetidae</taxon>
        <taxon>Hypocreales</taxon>
        <taxon>Nectriaceae</taxon>
        <taxon>Fusarium</taxon>
        <taxon>Fusarium fujikuroi species complex</taxon>
    </lineage>
</organism>
<dbReference type="OrthoDB" id="4754366at2759"/>
<dbReference type="AlphaFoldDB" id="A0A8H5XXR5"/>
<protein>
    <submittedName>
        <fullName evidence="2">Uncharacterized protein</fullName>
    </submittedName>
</protein>
<comment type="caution">
    <text evidence="2">The sequence shown here is derived from an EMBL/GenBank/DDBJ whole genome shotgun (WGS) entry which is preliminary data.</text>
</comment>
<evidence type="ECO:0000313" key="3">
    <source>
        <dbReference type="Proteomes" id="UP000544331"/>
    </source>
</evidence>
<accession>A0A8H5XXR5</accession>
<dbReference type="EMBL" id="JAAOAN010000641">
    <property type="protein sequence ID" value="KAF5702113.1"/>
    <property type="molecule type" value="Genomic_DNA"/>
</dbReference>
<dbReference type="Proteomes" id="UP000544331">
    <property type="component" value="Unassembled WGS sequence"/>
</dbReference>
<feature type="region of interest" description="Disordered" evidence="1">
    <location>
        <begin position="315"/>
        <end position="339"/>
    </location>
</feature>